<evidence type="ECO:0000259" key="6">
    <source>
        <dbReference type="Pfam" id="PF03109"/>
    </source>
</evidence>
<name>A0A0G4FTW3_9ALVE</name>
<comment type="similarity">
    <text evidence="1">Belongs to the protein kinase superfamily. ADCK protein kinase family.</text>
</comment>
<dbReference type="CDD" id="cd13970">
    <property type="entry name" value="ABC1_ADCK3"/>
    <property type="match status" value="1"/>
</dbReference>
<evidence type="ECO:0000256" key="2">
    <source>
        <dbReference type="ARBA" id="ARBA00022679"/>
    </source>
</evidence>
<dbReference type="InterPro" id="IPR011009">
    <property type="entry name" value="Kinase-like_dom_sf"/>
</dbReference>
<evidence type="ECO:0000256" key="5">
    <source>
        <dbReference type="SAM" id="MobiDB-lite"/>
    </source>
</evidence>
<dbReference type="InterPro" id="IPR051409">
    <property type="entry name" value="Atypical_kinase_ADCK"/>
</dbReference>
<evidence type="ECO:0000313" key="7">
    <source>
        <dbReference type="EMBL" id="CEM18392.1"/>
    </source>
</evidence>
<feature type="region of interest" description="Disordered" evidence="5">
    <location>
        <begin position="108"/>
        <end position="190"/>
    </location>
</feature>
<dbReference type="InterPro" id="IPR004147">
    <property type="entry name" value="ABC1_dom"/>
</dbReference>
<dbReference type="AlphaFoldDB" id="A0A0G4FTW3"/>
<keyword evidence="3" id="KW-0547">Nucleotide-binding</keyword>
<dbReference type="GO" id="GO:0005524">
    <property type="term" value="F:ATP binding"/>
    <property type="evidence" value="ECO:0007669"/>
    <property type="project" value="UniProtKB-KW"/>
</dbReference>
<dbReference type="PANTHER" id="PTHR43851">
    <property type="match status" value="1"/>
</dbReference>
<dbReference type="SUPFAM" id="SSF56112">
    <property type="entry name" value="Protein kinase-like (PK-like)"/>
    <property type="match status" value="1"/>
</dbReference>
<accession>A0A0G4FTW3</accession>
<dbReference type="EMBL" id="CDMZ01000631">
    <property type="protein sequence ID" value="CEM18392.1"/>
    <property type="molecule type" value="Genomic_DNA"/>
</dbReference>
<organism evidence="7">
    <name type="scientific">Chromera velia CCMP2878</name>
    <dbReference type="NCBI Taxonomy" id="1169474"/>
    <lineage>
        <taxon>Eukaryota</taxon>
        <taxon>Sar</taxon>
        <taxon>Alveolata</taxon>
        <taxon>Colpodellida</taxon>
        <taxon>Chromeraceae</taxon>
        <taxon>Chromera</taxon>
    </lineage>
</organism>
<keyword evidence="2" id="KW-0808">Transferase</keyword>
<protein>
    <recommendedName>
        <fullName evidence="6">ABC1 atypical kinase-like domain-containing protein</fullName>
    </recommendedName>
</protein>
<sequence length="699" mass="77934">MASDWARVYAGCAKVGQRILEKASQETRTDKYLYEGSVACLRQALAHVEWQDFDPERRREFSPEDLSTDELERKYTSDLSAFKAPSFVPDVNELPHSDAMQTAYRSGRSPLTEKDTLEAPGPTSSSAAPETRVGELSARSGEEAELPGSFEPVSAGLGMSVVDETVSGVPSGEMRLSESKRQREETGETAVSLKETGSVRWEEGGLPQRQRREVAVPASPLSRMANFGGLFVGLMGGTVAESWRQLSGRSDSGGGQFSLQSAVLSDANSERIGQALCKLRGAALKLGQFLSMQDEMLPPALRSALERARASADVMPRYQLEKVLKTELGEDWGGRFAEFEEQPFAAASIGQVHRASLFDGRRVAVKVQYPGVDKSIDSDLNNLMTLVKYTNLLPKNLFLDVLAREIRSELVAECDYENEARFYKLFKHLFKDEKGIHVPDVVSELSTRRVLVTEYVDAITLREAAALSQSIRDSIGIRLLRLCLKELFVFKQMQTDPNPGNFFYQPKGDTLYLIDFGAGRSYKDTFVDDYLRVVHAASLRDWDRVYFYSTRLGFIDGTEHPDMLAAHCESVMAVGEPFRTDSEGGIFDFGRSGVKERMVELGPVMVKYRKRPPPPEIYSLHRKLAGCYLLCITLRARFASSRMFSDVFREYTFQEPDPFEAAGRPSPPLDIPARLRLMEMRKETSGEGAKANVVEGKIV</sequence>
<dbReference type="PhylomeDB" id="A0A0G4FTW3"/>
<proteinExistence type="inferred from homology"/>
<dbReference type="VEuPathDB" id="CryptoDB:Cvel_18753"/>
<dbReference type="GO" id="GO:0016740">
    <property type="term" value="F:transferase activity"/>
    <property type="evidence" value="ECO:0007669"/>
    <property type="project" value="UniProtKB-KW"/>
</dbReference>
<keyword evidence="4" id="KW-0067">ATP-binding</keyword>
<feature type="compositionally biased region" description="Basic and acidic residues" evidence="5">
    <location>
        <begin position="175"/>
        <end position="186"/>
    </location>
</feature>
<dbReference type="Pfam" id="PF03109">
    <property type="entry name" value="ABC1"/>
    <property type="match status" value="1"/>
</dbReference>
<evidence type="ECO:0000256" key="3">
    <source>
        <dbReference type="ARBA" id="ARBA00022741"/>
    </source>
</evidence>
<dbReference type="PANTHER" id="PTHR43851:SF3">
    <property type="entry name" value="COENZYME Q8"/>
    <property type="match status" value="1"/>
</dbReference>
<dbReference type="GO" id="GO:0006744">
    <property type="term" value="P:ubiquinone biosynthetic process"/>
    <property type="evidence" value="ECO:0007669"/>
    <property type="project" value="TreeGrafter"/>
</dbReference>
<feature type="domain" description="ABC1 atypical kinase-like" evidence="6">
    <location>
        <begin position="310"/>
        <end position="547"/>
    </location>
</feature>
<evidence type="ECO:0000256" key="1">
    <source>
        <dbReference type="ARBA" id="ARBA00009670"/>
    </source>
</evidence>
<reference evidence="7" key="1">
    <citation type="submission" date="2014-11" db="EMBL/GenBank/DDBJ databases">
        <authorList>
            <person name="Otto D Thomas"/>
            <person name="Naeem Raeece"/>
        </authorList>
    </citation>
    <scope>NUCLEOTIDE SEQUENCE</scope>
</reference>
<evidence type="ECO:0000256" key="4">
    <source>
        <dbReference type="ARBA" id="ARBA00022840"/>
    </source>
</evidence>
<gene>
    <name evidence="7" type="ORF">Cvel_18753</name>
</gene>
<dbReference type="InterPro" id="IPR034646">
    <property type="entry name" value="ADCK3_dom"/>
</dbReference>